<dbReference type="Proteomes" id="UP000054653">
    <property type="component" value="Unassembled WGS sequence"/>
</dbReference>
<evidence type="ECO:0000313" key="1">
    <source>
        <dbReference type="EMBL" id="KRY59276.1"/>
    </source>
</evidence>
<evidence type="ECO:0000313" key="2">
    <source>
        <dbReference type="Proteomes" id="UP000054653"/>
    </source>
</evidence>
<keyword evidence="2" id="KW-1185">Reference proteome</keyword>
<organism evidence="1 2">
    <name type="scientific">Trichinella britovi</name>
    <name type="common">Parasitic roundworm</name>
    <dbReference type="NCBI Taxonomy" id="45882"/>
    <lineage>
        <taxon>Eukaryota</taxon>
        <taxon>Metazoa</taxon>
        <taxon>Ecdysozoa</taxon>
        <taxon>Nematoda</taxon>
        <taxon>Enoplea</taxon>
        <taxon>Dorylaimia</taxon>
        <taxon>Trichinellida</taxon>
        <taxon>Trichinellidae</taxon>
        <taxon>Trichinella</taxon>
    </lineage>
</organism>
<proteinExistence type="predicted"/>
<protein>
    <submittedName>
        <fullName evidence="1">Uncharacterized protein</fullName>
    </submittedName>
</protein>
<dbReference type="EMBL" id="JYDI01000014">
    <property type="protein sequence ID" value="KRY59276.1"/>
    <property type="molecule type" value="Genomic_DNA"/>
</dbReference>
<dbReference type="AlphaFoldDB" id="A0A0V1DCJ8"/>
<sequence length="59" mass="7090">MHKFPLNQFKAANCKVEDIRDSKSLLIYMKETLRKYKRGKNPLFKKHSVLGSPYLKRFF</sequence>
<accession>A0A0V1DCJ8</accession>
<reference evidence="1 2" key="1">
    <citation type="submission" date="2015-01" db="EMBL/GenBank/DDBJ databases">
        <title>Evolution of Trichinella species and genotypes.</title>
        <authorList>
            <person name="Korhonen P.K."/>
            <person name="Edoardo P."/>
            <person name="Giuseppe L.R."/>
            <person name="Gasser R.B."/>
        </authorList>
    </citation>
    <scope>NUCLEOTIDE SEQUENCE [LARGE SCALE GENOMIC DNA]</scope>
    <source>
        <strain evidence="1">ISS120</strain>
    </source>
</reference>
<gene>
    <name evidence="1" type="ORF">T03_17448</name>
</gene>
<comment type="caution">
    <text evidence="1">The sequence shown here is derived from an EMBL/GenBank/DDBJ whole genome shotgun (WGS) entry which is preliminary data.</text>
</comment>
<name>A0A0V1DCJ8_TRIBR</name>